<evidence type="ECO:0000313" key="6">
    <source>
        <dbReference type="Proteomes" id="UP001197974"/>
    </source>
</evidence>
<dbReference type="Gene3D" id="1.10.150.520">
    <property type="match status" value="1"/>
</dbReference>
<evidence type="ECO:0000256" key="4">
    <source>
        <dbReference type="ARBA" id="ARBA00022842"/>
    </source>
</evidence>
<dbReference type="InterPro" id="IPR041492">
    <property type="entry name" value="HAD_2"/>
</dbReference>
<dbReference type="NCBIfam" id="TIGR01509">
    <property type="entry name" value="HAD-SF-IA-v3"/>
    <property type="match status" value="1"/>
</dbReference>
<dbReference type="PRINTS" id="PR00413">
    <property type="entry name" value="HADHALOGNASE"/>
</dbReference>
<dbReference type="Gene3D" id="3.40.50.1000">
    <property type="entry name" value="HAD superfamily/HAD-like"/>
    <property type="match status" value="1"/>
</dbReference>
<name>A0ABY9JV50_9BACI</name>
<dbReference type="EC" id="3.1.3.-" evidence="5"/>
<evidence type="ECO:0000256" key="3">
    <source>
        <dbReference type="ARBA" id="ARBA00022801"/>
    </source>
</evidence>
<evidence type="ECO:0000313" key="5">
    <source>
        <dbReference type="EMBL" id="WLR42659.1"/>
    </source>
</evidence>
<sequence>MIKAVLFDLDGTLLNRDESVKCFITNQYDRFQKFLSHLSKEDYVARFIELDKRGYVWKDKVYQKMVDEFNLQLSWEVFLEDYITMFKHHCHPFPNLFDMLEKLKEKEIRLGMITNGKNPFQMDNIEALKIRDYFDVILISEEEGIKKPNPDIFHRALKKLDVSSHESMFVGDNPMNDVNGAQEVGMIGIWKRDPEWIQVEADYVVEDLLELTEIIEEHNSKQTMI</sequence>
<dbReference type="SUPFAM" id="SSF56784">
    <property type="entry name" value="HAD-like"/>
    <property type="match status" value="1"/>
</dbReference>
<comment type="cofactor">
    <cofactor evidence="1">
        <name>Mg(2+)</name>
        <dbReference type="ChEBI" id="CHEBI:18420"/>
    </cofactor>
</comment>
<dbReference type="EMBL" id="CP129013">
    <property type="protein sequence ID" value="WLR42659.1"/>
    <property type="molecule type" value="Genomic_DNA"/>
</dbReference>
<keyword evidence="6" id="KW-1185">Reference proteome</keyword>
<gene>
    <name evidence="5" type="ORF">LC087_18590</name>
</gene>
<evidence type="ECO:0000256" key="1">
    <source>
        <dbReference type="ARBA" id="ARBA00001946"/>
    </source>
</evidence>
<keyword evidence="3 5" id="KW-0378">Hydrolase</keyword>
<keyword evidence="4" id="KW-0460">Magnesium</keyword>
<dbReference type="RefSeq" id="WP_226542313.1">
    <property type="nucleotide sequence ID" value="NZ_CP129013.1"/>
</dbReference>
<dbReference type="PANTHER" id="PTHR46470">
    <property type="entry name" value="N-ACYLNEURAMINATE-9-PHOSPHATASE"/>
    <property type="match status" value="1"/>
</dbReference>
<dbReference type="InterPro" id="IPR036412">
    <property type="entry name" value="HAD-like_sf"/>
</dbReference>
<dbReference type="InterPro" id="IPR051400">
    <property type="entry name" value="HAD-like_hydrolase"/>
</dbReference>
<proteinExistence type="predicted"/>
<dbReference type="GO" id="GO:0016787">
    <property type="term" value="F:hydrolase activity"/>
    <property type="evidence" value="ECO:0007669"/>
    <property type="project" value="UniProtKB-KW"/>
</dbReference>
<protein>
    <submittedName>
        <fullName evidence="5">HAD family hydrolase</fullName>
        <ecNumber evidence="5">3.1.3.-</ecNumber>
    </submittedName>
</protein>
<dbReference type="SFLD" id="SFLDG01129">
    <property type="entry name" value="C1.5:_HAD__Beta-PGM__Phosphata"/>
    <property type="match status" value="1"/>
</dbReference>
<dbReference type="InterPro" id="IPR006439">
    <property type="entry name" value="HAD-SF_hydro_IA"/>
</dbReference>
<reference evidence="5 6" key="1">
    <citation type="submission" date="2023-06" db="EMBL/GenBank/DDBJ databases">
        <title>Five Gram-positive bacteria isolated from mangrove sediments in Shenzhen, Guangdong, China.</title>
        <authorList>
            <person name="Yu S."/>
            <person name="Zheng W."/>
            <person name="Huang Y."/>
        </authorList>
    </citation>
    <scope>NUCLEOTIDE SEQUENCE [LARGE SCALE GENOMIC DNA]</scope>
    <source>
        <strain evidence="5 6">SaN35-3</strain>
    </source>
</reference>
<evidence type="ECO:0000256" key="2">
    <source>
        <dbReference type="ARBA" id="ARBA00022723"/>
    </source>
</evidence>
<dbReference type="Proteomes" id="UP001197974">
    <property type="component" value="Chromosome"/>
</dbReference>
<organism evidence="5 6">
    <name type="scientific">Bacillus carboniphilus</name>
    <dbReference type="NCBI Taxonomy" id="86663"/>
    <lineage>
        <taxon>Bacteria</taxon>
        <taxon>Bacillati</taxon>
        <taxon>Bacillota</taxon>
        <taxon>Bacilli</taxon>
        <taxon>Bacillales</taxon>
        <taxon>Bacillaceae</taxon>
        <taxon>Bacillus</taxon>
    </lineage>
</organism>
<keyword evidence="2" id="KW-0479">Metal-binding</keyword>
<dbReference type="SFLD" id="SFLDS00003">
    <property type="entry name" value="Haloacid_Dehalogenase"/>
    <property type="match status" value="1"/>
</dbReference>
<dbReference type="PANTHER" id="PTHR46470:SF2">
    <property type="entry name" value="GLYCERALDEHYDE 3-PHOSPHATE PHOSPHATASE"/>
    <property type="match status" value="1"/>
</dbReference>
<dbReference type="PROSITE" id="PS01228">
    <property type="entry name" value="COF_1"/>
    <property type="match status" value="1"/>
</dbReference>
<dbReference type="Pfam" id="PF13419">
    <property type="entry name" value="HAD_2"/>
    <property type="match status" value="1"/>
</dbReference>
<dbReference type="SFLD" id="SFLDG01135">
    <property type="entry name" value="C1.5.6:_HAD__Beta-PGM__Phospha"/>
    <property type="match status" value="1"/>
</dbReference>
<dbReference type="InterPro" id="IPR023214">
    <property type="entry name" value="HAD_sf"/>
</dbReference>
<accession>A0ABY9JV50</accession>
<dbReference type="NCBIfam" id="TIGR01549">
    <property type="entry name" value="HAD-SF-IA-v1"/>
    <property type="match status" value="1"/>
</dbReference>